<gene>
    <name evidence="2" type="ORF">SAMN04489812_2305</name>
</gene>
<feature type="region of interest" description="Disordered" evidence="1">
    <location>
        <begin position="1"/>
        <end position="21"/>
    </location>
</feature>
<reference evidence="2 3" key="1">
    <citation type="submission" date="2016-10" db="EMBL/GenBank/DDBJ databases">
        <authorList>
            <person name="de Groot N.N."/>
        </authorList>
    </citation>
    <scope>NUCLEOTIDE SEQUENCE [LARGE SCALE GENOMIC DNA]</scope>
    <source>
        <strain evidence="2 3">DSM 21800</strain>
    </source>
</reference>
<accession>A0A1H1T937</accession>
<protein>
    <submittedName>
        <fullName evidence="2">Uncharacterized protein</fullName>
    </submittedName>
</protein>
<proteinExistence type="predicted"/>
<keyword evidence="3" id="KW-1185">Reference proteome</keyword>
<evidence type="ECO:0000313" key="3">
    <source>
        <dbReference type="Proteomes" id="UP000199103"/>
    </source>
</evidence>
<sequence length="90" mass="9872">MDVMNSNSRFHETGTAGSDPYFGRLLAGRSVADLHSEGAARRLINEQRRLRPRADLRSVVAAGLRRVADRLAPDIRQAPSAVPVGRQFCS</sequence>
<name>A0A1H1T937_9ACTN</name>
<evidence type="ECO:0000313" key="2">
    <source>
        <dbReference type="EMBL" id="SDS56765.1"/>
    </source>
</evidence>
<dbReference type="Proteomes" id="UP000199103">
    <property type="component" value="Chromosome I"/>
</dbReference>
<organism evidence="2 3">
    <name type="scientific">Microlunatus soli</name>
    <dbReference type="NCBI Taxonomy" id="630515"/>
    <lineage>
        <taxon>Bacteria</taxon>
        <taxon>Bacillati</taxon>
        <taxon>Actinomycetota</taxon>
        <taxon>Actinomycetes</taxon>
        <taxon>Propionibacteriales</taxon>
        <taxon>Propionibacteriaceae</taxon>
        <taxon>Microlunatus</taxon>
    </lineage>
</organism>
<dbReference type="EMBL" id="LT629772">
    <property type="protein sequence ID" value="SDS56765.1"/>
    <property type="molecule type" value="Genomic_DNA"/>
</dbReference>
<dbReference type="AlphaFoldDB" id="A0A1H1T937"/>
<evidence type="ECO:0000256" key="1">
    <source>
        <dbReference type="SAM" id="MobiDB-lite"/>
    </source>
</evidence>